<accession>A0A061BRW0</accession>
<dbReference type="EMBL" id="LK052969">
    <property type="protein sequence ID" value="CDR49805.1"/>
    <property type="molecule type" value="Genomic_DNA"/>
</dbReference>
<dbReference type="AlphaFoldDB" id="A0A061BRW0"/>
<evidence type="ECO:0000313" key="1">
    <source>
        <dbReference type="EMBL" id="CDR49805.1"/>
    </source>
</evidence>
<gene>
    <name evidence="1" type="ORF">RHTO0S_34e00122g</name>
</gene>
<proteinExistence type="predicted"/>
<protein>
    <submittedName>
        <fullName evidence="1">RHTO0S34e00122g1_1</fullName>
    </submittedName>
</protein>
<name>A0A061BRW0_RHOTO</name>
<sequence>MAVTGGFCSAAGEALEVEAGLLPIHLQLQNHLFRLALCALSAPPSHPLQVRTTAARRRPGTAAHRSPLNLALTNPLLPPDLVVETIHPDPTPPWSPNPAPAVEVAQGKEIGTHEHEETVRDLPLGSLLVYTDRSMGESGVVGAGVAAKLWDGGKVVLAEKAEVEVELWQRERKGMGQ</sequence>
<organism evidence="1">
    <name type="scientific">Rhodotorula toruloides</name>
    <name type="common">Yeast</name>
    <name type="synonym">Rhodosporidium toruloides</name>
    <dbReference type="NCBI Taxonomy" id="5286"/>
    <lineage>
        <taxon>Eukaryota</taxon>
        <taxon>Fungi</taxon>
        <taxon>Dikarya</taxon>
        <taxon>Basidiomycota</taxon>
        <taxon>Pucciniomycotina</taxon>
        <taxon>Microbotryomycetes</taxon>
        <taxon>Sporidiobolales</taxon>
        <taxon>Sporidiobolaceae</taxon>
        <taxon>Rhodotorula</taxon>
    </lineage>
</organism>
<reference evidence="1" key="1">
    <citation type="journal article" date="2014" name="Genome Announc.">
        <title>Draft genome sequence of Rhodosporidium toruloides CECT1137, an oleaginous yeast of biotechnological interest.</title>
        <authorList>
            <person name="Morin N."/>
            <person name="Calcas X."/>
            <person name="Devillers H."/>
            <person name="Durrens P."/>
            <person name="Sherman D.J."/>
            <person name="Nicaud J.-M."/>
            <person name="Neuveglise C."/>
        </authorList>
    </citation>
    <scope>NUCLEOTIDE SEQUENCE</scope>
    <source>
        <strain evidence="1">CECT1137</strain>
    </source>
</reference>